<reference evidence="2" key="1">
    <citation type="submission" date="2021-01" db="EMBL/GenBank/DDBJ databases">
        <title>YIM 132084 draft genome.</title>
        <authorList>
            <person name="An D."/>
        </authorList>
    </citation>
    <scope>NUCLEOTIDE SEQUENCE</scope>
    <source>
        <strain evidence="2">YIM 132084</strain>
    </source>
</reference>
<feature type="domain" description="Transcription regulator PadR N-terminal" evidence="1">
    <location>
        <begin position="6"/>
        <end position="91"/>
    </location>
</feature>
<evidence type="ECO:0000259" key="1">
    <source>
        <dbReference type="Pfam" id="PF03551"/>
    </source>
</evidence>
<dbReference type="AlphaFoldDB" id="A0A938YAI9"/>
<dbReference type="PANTHER" id="PTHR33169:SF26">
    <property type="entry name" value="CONSERVED PROTEIN"/>
    <property type="match status" value="1"/>
</dbReference>
<evidence type="ECO:0000313" key="2">
    <source>
        <dbReference type="EMBL" id="MBM9468930.1"/>
    </source>
</evidence>
<dbReference type="InterPro" id="IPR052509">
    <property type="entry name" value="Metal_resp_DNA-bind_regulator"/>
</dbReference>
<dbReference type="InterPro" id="IPR005149">
    <property type="entry name" value="Tscrpt_reg_PadR_N"/>
</dbReference>
<sequence>MYELAVLAALAESPAHGYQLRIRLRDDLGLVRSISFGSLYPLLHRLQQAGLVASASGPAEPDPAADSARLTRADRRSRVTYRITGDGEAQLAGLLADAGPHAFSDDEFGIRLALFGRLTPEARMRVLEGRRRRVQAERDGRRTAASRAAERLDGTGLGAAAEFLRLGLEASDREVRWLDELIARERTSAAGSPG</sequence>
<accession>A0A938YAI9</accession>
<keyword evidence="3" id="KW-1185">Reference proteome</keyword>
<dbReference type="Proteomes" id="UP000663792">
    <property type="component" value="Unassembled WGS sequence"/>
</dbReference>
<protein>
    <submittedName>
        <fullName evidence="2">PadR family transcriptional regulator</fullName>
    </submittedName>
</protein>
<dbReference type="SUPFAM" id="SSF46785">
    <property type="entry name" value="Winged helix' DNA-binding domain"/>
    <property type="match status" value="1"/>
</dbReference>
<dbReference type="Pfam" id="PF03551">
    <property type="entry name" value="PadR"/>
    <property type="match status" value="1"/>
</dbReference>
<dbReference type="Gene3D" id="1.10.10.10">
    <property type="entry name" value="Winged helix-like DNA-binding domain superfamily/Winged helix DNA-binding domain"/>
    <property type="match status" value="1"/>
</dbReference>
<comment type="caution">
    <text evidence="2">The sequence shown here is derived from an EMBL/GenBank/DDBJ whole genome shotgun (WGS) entry which is preliminary data.</text>
</comment>
<proteinExistence type="predicted"/>
<evidence type="ECO:0000313" key="3">
    <source>
        <dbReference type="Proteomes" id="UP000663792"/>
    </source>
</evidence>
<gene>
    <name evidence="2" type="ORF">JL106_16720</name>
</gene>
<organism evidence="2 3">
    <name type="scientific">Nakamurella leprariae</name>
    <dbReference type="NCBI Taxonomy" id="2803911"/>
    <lineage>
        <taxon>Bacteria</taxon>
        <taxon>Bacillati</taxon>
        <taxon>Actinomycetota</taxon>
        <taxon>Actinomycetes</taxon>
        <taxon>Nakamurellales</taxon>
        <taxon>Nakamurellaceae</taxon>
        <taxon>Nakamurella</taxon>
    </lineage>
</organism>
<dbReference type="EMBL" id="JAERWK010000021">
    <property type="protein sequence ID" value="MBM9468930.1"/>
    <property type="molecule type" value="Genomic_DNA"/>
</dbReference>
<dbReference type="InterPro" id="IPR036388">
    <property type="entry name" value="WH-like_DNA-bd_sf"/>
</dbReference>
<name>A0A938YAI9_9ACTN</name>
<dbReference type="InterPro" id="IPR036390">
    <property type="entry name" value="WH_DNA-bd_sf"/>
</dbReference>
<dbReference type="PANTHER" id="PTHR33169">
    <property type="entry name" value="PADR-FAMILY TRANSCRIPTIONAL REGULATOR"/>
    <property type="match status" value="1"/>
</dbReference>